<feature type="transmembrane region" description="Helical" evidence="8">
    <location>
        <begin position="240"/>
        <end position="262"/>
    </location>
</feature>
<accession>A0A7Y9J0R9</accession>
<feature type="compositionally biased region" description="Low complexity" evidence="7">
    <location>
        <begin position="10"/>
        <end position="19"/>
    </location>
</feature>
<keyword evidence="4 8" id="KW-0812">Transmembrane</keyword>
<reference evidence="10 11" key="1">
    <citation type="submission" date="2020-07" db="EMBL/GenBank/DDBJ databases">
        <title>Sequencing the genomes of 1000 actinobacteria strains.</title>
        <authorList>
            <person name="Klenk H.-P."/>
        </authorList>
    </citation>
    <scope>NUCLEOTIDE SEQUENCE [LARGE SCALE GENOMIC DNA]</scope>
    <source>
        <strain evidence="10 11">DSM 7487</strain>
    </source>
</reference>
<dbReference type="EMBL" id="JACCBB010000001">
    <property type="protein sequence ID" value="NYD22448.1"/>
    <property type="molecule type" value="Genomic_DNA"/>
</dbReference>
<dbReference type="Proteomes" id="UP000521922">
    <property type="component" value="Unassembled WGS sequence"/>
</dbReference>
<comment type="subcellular location">
    <subcellularLocation>
        <location evidence="1">Cell membrane</location>
        <topology evidence="1">Multi-pass membrane protein</topology>
    </subcellularLocation>
</comment>
<proteinExistence type="predicted"/>
<keyword evidence="3" id="KW-1003">Cell membrane</keyword>
<feature type="transmembrane region" description="Helical" evidence="8">
    <location>
        <begin position="164"/>
        <end position="185"/>
    </location>
</feature>
<feature type="transmembrane region" description="Helical" evidence="8">
    <location>
        <begin position="331"/>
        <end position="355"/>
    </location>
</feature>
<dbReference type="InterPro" id="IPR020846">
    <property type="entry name" value="MFS_dom"/>
</dbReference>
<dbReference type="GO" id="GO:0022857">
    <property type="term" value="F:transmembrane transporter activity"/>
    <property type="evidence" value="ECO:0007669"/>
    <property type="project" value="InterPro"/>
</dbReference>
<feature type="transmembrane region" description="Helical" evidence="8">
    <location>
        <begin position="68"/>
        <end position="93"/>
    </location>
</feature>
<feature type="transmembrane region" description="Helical" evidence="8">
    <location>
        <begin position="402"/>
        <end position="418"/>
    </location>
</feature>
<feature type="domain" description="Major facilitator superfamily (MFS) profile" evidence="9">
    <location>
        <begin position="33"/>
        <end position="425"/>
    </location>
</feature>
<feature type="transmembrane region" description="Helical" evidence="8">
    <location>
        <begin position="305"/>
        <end position="325"/>
    </location>
</feature>
<dbReference type="PROSITE" id="PS00216">
    <property type="entry name" value="SUGAR_TRANSPORT_1"/>
    <property type="match status" value="1"/>
</dbReference>
<dbReference type="Pfam" id="PF07690">
    <property type="entry name" value="MFS_1"/>
    <property type="match status" value="1"/>
</dbReference>
<dbReference type="SUPFAM" id="SSF103473">
    <property type="entry name" value="MFS general substrate transporter"/>
    <property type="match status" value="1"/>
</dbReference>
<evidence type="ECO:0000256" key="4">
    <source>
        <dbReference type="ARBA" id="ARBA00022692"/>
    </source>
</evidence>
<name>A0A7Y9J0R9_9ACTN</name>
<feature type="transmembrane region" description="Helical" evidence="8">
    <location>
        <begin position="277"/>
        <end position="298"/>
    </location>
</feature>
<evidence type="ECO:0000313" key="10">
    <source>
        <dbReference type="EMBL" id="NYD22448.1"/>
    </source>
</evidence>
<feature type="transmembrane region" description="Helical" evidence="8">
    <location>
        <begin position="105"/>
        <end position="124"/>
    </location>
</feature>
<dbReference type="InterPro" id="IPR050171">
    <property type="entry name" value="MFS_Transporters"/>
</dbReference>
<comment type="caution">
    <text evidence="10">The sequence shown here is derived from an EMBL/GenBank/DDBJ whole genome shotgun (WGS) entry which is preliminary data.</text>
</comment>
<dbReference type="RefSeq" id="WP_218884971.1">
    <property type="nucleotide sequence ID" value="NZ_BAAAGN010000004.1"/>
</dbReference>
<evidence type="ECO:0000256" key="5">
    <source>
        <dbReference type="ARBA" id="ARBA00022989"/>
    </source>
</evidence>
<feature type="region of interest" description="Disordered" evidence="7">
    <location>
        <begin position="1"/>
        <end position="36"/>
    </location>
</feature>
<dbReference type="PANTHER" id="PTHR23517">
    <property type="entry name" value="RESISTANCE PROTEIN MDTM, PUTATIVE-RELATED-RELATED"/>
    <property type="match status" value="1"/>
</dbReference>
<organism evidence="10 11">
    <name type="scientific">Kineococcus aurantiacus</name>
    <dbReference type="NCBI Taxonomy" id="37633"/>
    <lineage>
        <taxon>Bacteria</taxon>
        <taxon>Bacillati</taxon>
        <taxon>Actinomycetota</taxon>
        <taxon>Actinomycetes</taxon>
        <taxon>Kineosporiales</taxon>
        <taxon>Kineosporiaceae</taxon>
        <taxon>Kineococcus</taxon>
    </lineage>
</organism>
<protein>
    <submittedName>
        <fullName evidence="10">MFS family permease</fullName>
    </submittedName>
</protein>
<keyword evidence="11" id="KW-1185">Reference proteome</keyword>
<gene>
    <name evidence="10" type="ORF">BJ968_001988</name>
</gene>
<dbReference type="CDD" id="cd06174">
    <property type="entry name" value="MFS"/>
    <property type="match status" value="1"/>
</dbReference>
<keyword evidence="2" id="KW-0813">Transport</keyword>
<feature type="transmembrane region" description="Helical" evidence="8">
    <location>
        <begin position="130"/>
        <end position="152"/>
    </location>
</feature>
<feature type="transmembrane region" description="Helical" evidence="8">
    <location>
        <begin position="191"/>
        <end position="211"/>
    </location>
</feature>
<dbReference type="GO" id="GO:0005886">
    <property type="term" value="C:plasma membrane"/>
    <property type="evidence" value="ECO:0007669"/>
    <property type="project" value="UniProtKB-SubCell"/>
</dbReference>
<evidence type="ECO:0000256" key="6">
    <source>
        <dbReference type="ARBA" id="ARBA00023136"/>
    </source>
</evidence>
<evidence type="ECO:0000256" key="3">
    <source>
        <dbReference type="ARBA" id="ARBA00022475"/>
    </source>
</evidence>
<sequence length="439" mass="44210">MPAPPDHRPTAPADAAGPVAPGPGPGGPPAPPRAGTTARTLLPASITVTVLASSSAPTPLYATYERDWGFGALTTTVVFGVYALAVLLALLVLGRVSDHLGRRPVLLAALAVQVVAMLVLATAPGVAELLVARVLQGLSTGAAVGAAGAMALDVDPRRGAFANSVAPPVGTATGAVLSAVVVDLLPWPTHLVYLVLLALYVLQALAVALVPETVRRDGDARARALSSLVPRIGLPRRLRAPFAVAAPVVFAVWALAGLYGSLAPSLVRTVLGWDSPFAGASTLFLQTAVAAVTVASTYSVAVRTSVVVAVVALAAGMALTLLALSSRSATVFFLGTAVAGVGFGAGFQGGVRLVVPRAEPSERAGVLSAVYVAAYLGLGLPAVLAGVLVARGGGLVTTAREYAVAVVALAAVAALGMLRRPAHERRPTNPTNPTNRRSS</sequence>
<feature type="transmembrane region" description="Helical" evidence="8">
    <location>
        <begin position="367"/>
        <end position="390"/>
    </location>
</feature>
<evidence type="ECO:0000256" key="7">
    <source>
        <dbReference type="SAM" id="MobiDB-lite"/>
    </source>
</evidence>
<evidence type="ECO:0000259" key="9">
    <source>
        <dbReference type="PROSITE" id="PS50850"/>
    </source>
</evidence>
<dbReference type="PANTHER" id="PTHR23517:SF13">
    <property type="entry name" value="MAJOR FACILITATOR SUPERFAMILY MFS_1"/>
    <property type="match status" value="1"/>
</dbReference>
<dbReference type="InterPro" id="IPR005829">
    <property type="entry name" value="Sugar_transporter_CS"/>
</dbReference>
<keyword evidence="6 8" id="KW-0472">Membrane</keyword>
<keyword evidence="5 8" id="KW-1133">Transmembrane helix</keyword>
<dbReference type="PROSITE" id="PS50850">
    <property type="entry name" value="MFS"/>
    <property type="match status" value="1"/>
</dbReference>
<evidence type="ECO:0000256" key="1">
    <source>
        <dbReference type="ARBA" id="ARBA00004651"/>
    </source>
</evidence>
<dbReference type="AlphaFoldDB" id="A0A7Y9J0R9"/>
<evidence type="ECO:0000256" key="8">
    <source>
        <dbReference type="SAM" id="Phobius"/>
    </source>
</evidence>
<evidence type="ECO:0000256" key="2">
    <source>
        <dbReference type="ARBA" id="ARBA00022448"/>
    </source>
</evidence>
<dbReference type="InterPro" id="IPR036259">
    <property type="entry name" value="MFS_trans_sf"/>
</dbReference>
<feature type="compositionally biased region" description="Pro residues" evidence="7">
    <location>
        <begin position="20"/>
        <end position="32"/>
    </location>
</feature>
<dbReference type="InterPro" id="IPR011701">
    <property type="entry name" value="MFS"/>
</dbReference>
<evidence type="ECO:0000313" key="11">
    <source>
        <dbReference type="Proteomes" id="UP000521922"/>
    </source>
</evidence>
<dbReference type="Gene3D" id="1.20.1250.20">
    <property type="entry name" value="MFS general substrate transporter like domains"/>
    <property type="match status" value="1"/>
</dbReference>